<accession>A0A3L6EW78</accession>
<evidence type="ECO:0000256" key="1">
    <source>
        <dbReference type="SAM" id="MobiDB-lite"/>
    </source>
</evidence>
<reference evidence="2" key="1">
    <citation type="journal article" date="2018" name="Nat. Genet.">
        <title>Extensive intraspecific gene order and gene structural variations between Mo17 and other maize genomes.</title>
        <authorList>
            <person name="Sun S."/>
            <person name="Zhou Y."/>
            <person name="Chen J."/>
            <person name="Shi J."/>
            <person name="Zhao H."/>
            <person name="Zhao H."/>
            <person name="Song W."/>
            <person name="Zhang M."/>
            <person name="Cui Y."/>
            <person name="Dong X."/>
            <person name="Liu H."/>
            <person name="Ma X."/>
            <person name="Jiao Y."/>
            <person name="Wang B."/>
            <person name="Wei X."/>
            <person name="Stein J.C."/>
            <person name="Glaubitz J.C."/>
            <person name="Lu F."/>
            <person name="Yu G."/>
            <person name="Liang C."/>
            <person name="Fengler K."/>
            <person name="Li B."/>
            <person name="Rafalski A."/>
            <person name="Schnable P.S."/>
            <person name="Ware D.H."/>
            <person name="Buckler E.S."/>
            <person name="Lai J."/>
        </authorList>
    </citation>
    <scope>NUCLEOTIDE SEQUENCE [LARGE SCALE GENOMIC DNA]</scope>
    <source>
        <tissue evidence="2">Seedling</tissue>
    </source>
</reference>
<comment type="caution">
    <text evidence="2">The sequence shown here is derived from an EMBL/GenBank/DDBJ whole genome shotgun (WGS) entry which is preliminary data.</text>
</comment>
<dbReference type="EMBL" id="NCVQ01000005">
    <property type="protein sequence ID" value="PWZ25226.1"/>
    <property type="molecule type" value="Genomic_DNA"/>
</dbReference>
<protein>
    <submittedName>
        <fullName evidence="2">Uncharacterized protein</fullName>
    </submittedName>
</protein>
<dbReference type="AlphaFoldDB" id="A0A3L6EW78"/>
<dbReference type="PANTHER" id="PTHR34961">
    <property type="entry name" value="TRANSMEMBRANE PROTEIN"/>
    <property type="match status" value="1"/>
</dbReference>
<evidence type="ECO:0000313" key="2">
    <source>
        <dbReference type="EMBL" id="PWZ25226.1"/>
    </source>
</evidence>
<name>A0A3L6EW78_MAIZE</name>
<gene>
    <name evidence="2" type="ORF">Zm00014a_003840</name>
</gene>
<sequence>MFSVSSLLALTLKGKLRLTATDLLVVFILTLYVTNCEARHLRVHGKHCSSKLTSSPPKGVVDGGAANKGDMRSSSSSSEIPVGSKMGASTANEAVAAKKKDVTTSPGDSCRASLRKAFERIKVRSSGTAGVPAGADGSNGEQVGSNTATAETLVAMDYLDARPAPAVHNR</sequence>
<feature type="region of interest" description="Disordered" evidence="1">
    <location>
        <begin position="45"/>
        <end position="109"/>
    </location>
</feature>
<dbReference type="InterPro" id="IPR053313">
    <property type="entry name" value="RGF"/>
</dbReference>
<dbReference type="Proteomes" id="UP000251960">
    <property type="component" value="Chromosome 4"/>
</dbReference>
<dbReference type="ExpressionAtlas" id="A0A3L6EW78">
    <property type="expression patterns" value="baseline"/>
</dbReference>
<feature type="region of interest" description="Disordered" evidence="1">
    <location>
        <begin position="125"/>
        <end position="144"/>
    </location>
</feature>
<proteinExistence type="predicted"/>
<organism evidence="2">
    <name type="scientific">Zea mays</name>
    <name type="common">Maize</name>
    <dbReference type="NCBI Taxonomy" id="4577"/>
    <lineage>
        <taxon>Eukaryota</taxon>
        <taxon>Viridiplantae</taxon>
        <taxon>Streptophyta</taxon>
        <taxon>Embryophyta</taxon>
        <taxon>Tracheophyta</taxon>
        <taxon>Spermatophyta</taxon>
        <taxon>Magnoliopsida</taxon>
        <taxon>Liliopsida</taxon>
        <taxon>Poales</taxon>
        <taxon>Poaceae</taxon>
        <taxon>PACMAD clade</taxon>
        <taxon>Panicoideae</taxon>
        <taxon>Andropogonodae</taxon>
        <taxon>Andropogoneae</taxon>
        <taxon>Tripsacinae</taxon>
        <taxon>Zea</taxon>
    </lineage>
</organism>
<dbReference type="PANTHER" id="PTHR34961:SF1">
    <property type="entry name" value="ROOT MERISTEM GROWTH FACTOR 10"/>
    <property type="match status" value="1"/>
</dbReference>